<organism evidence="1 2">
    <name type="scientific">Blautia pseudococcoides</name>
    <dbReference type="NCBI Taxonomy" id="1796616"/>
    <lineage>
        <taxon>Bacteria</taxon>
        <taxon>Bacillati</taxon>
        <taxon>Bacillota</taxon>
        <taxon>Clostridia</taxon>
        <taxon>Lachnospirales</taxon>
        <taxon>Lachnospiraceae</taxon>
        <taxon>Blautia</taxon>
    </lineage>
</organism>
<evidence type="ECO:0000313" key="1">
    <source>
        <dbReference type="EMBL" id="ANU74815.1"/>
    </source>
</evidence>
<accession>A0A1C7I5H1</accession>
<dbReference type="KEGG" id="byl:A4V09_03000"/>
<dbReference type="OrthoDB" id="122388at2"/>
<dbReference type="EMBL" id="CP015405">
    <property type="protein sequence ID" value="ANU74815.1"/>
    <property type="molecule type" value="Genomic_DNA"/>
</dbReference>
<dbReference type="RefSeq" id="WP_065541039.1">
    <property type="nucleotide sequence ID" value="NZ_CP015405.2"/>
</dbReference>
<protein>
    <submittedName>
        <fullName evidence="1">Uncharacterized protein</fullName>
    </submittedName>
</protein>
<reference evidence="1" key="1">
    <citation type="submission" date="2017-04" db="EMBL/GenBank/DDBJ databases">
        <title>Complete Genome Sequences of Twelve Strains of a Stable Defined Moderately Diverse Mouse Microbiota 2 (sDMDMm2).</title>
        <authorList>
            <person name="Uchimura Y."/>
            <person name="Wyss M."/>
            <person name="Brugiroux S."/>
            <person name="Limenitakis J.P."/>
            <person name="Stecher B."/>
            <person name="McCoy K.D."/>
            <person name="Macpherson A.J."/>
        </authorList>
    </citation>
    <scope>NUCLEOTIDE SEQUENCE</scope>
    <source>
        <strain evidence="1">YL58</strain>
    </source>
</reference>
<evidence type="ECO:0000313" key="2">
    <source>
        <dbReference type="Proteomes" id="UP000092574"/>
    </source>
</evidence>
<dbReference type="AlphaFoldDB" id="A0A1C7I5H1"/>
<proteinExistence type="predicted"/>
<sequence length="141" mass="16218">MRKTINAIGTVDSRKVSVDFAGQIEMHMPFEEIGAKADAIIEECMEQYKKCYPEINTESDVFWDFRLVYTVGIDNPEYTEFMIDIYIWQKTNKAAGEDTCEYYGDIPLGLDELDKEKVRQMIADKMKEIFFMPVGGARATA</sequence>
<dbReference type="Proteomes" id="UP000092574">
    <property type="component" value="Chromosome"/>
</dbReference>
<name>A0A1C7I5H1_9FIRM</name>
<gene>
    <name evidence="1" type="ORF">A4V09_03000</name>
</gene>
<keyword evidence="2" id="KW-1185">Reference proteome</keyword>